<evidence type="ECO:0000256" key="2">
    <source>
        <dbReference type="ARBA" id="ARBA00022692"/>
    </source>
</evidence>
<feature type="region of interest" description="Disordered" evidence="5">
    <location>
        <begin position="1"/>
        <end position="23"/>
    </location>
</feature>
<dbReference type="OrthoDB" id="6770063at2759"/>
<feature type="transmembrane region" description="Helical" evidence="6">
    <location>
        <begin position="162"/>
        <end position="181"/>
    </location>
</feature>
<keyword evidence="4 6" id="KW-0472">Membrane</keyword>
<evidence type="ECO:0000256" key="5">
    <source>
        <dbReference type="SAM" id="MobiDB-lite"/>
    </source>
</evidence>
<keyword evidence="3 6" id="KW-1133">Transmembrane helix</keyword>
<feature type="transmembrane region" description="Helical" evidence="6">
    <location>
        <begin position="434"/>
        <end position="454"/>
    </location>
</feature>
<feature type="transmembrane region" description="Helical" evidence="6">
    <location>
        <begin position="466"/>
        <end position="487"/>
    </location>
</feature>
<keyword evidence="9" id="KW-1185">Reference proteome</keyword>
<dbReference type="GO" id="GO:0022857">
    <property type="term" value="F:transmembrane transporter activity"/>
    <property type="evidence" value="ECO:0007669"/>
    <property type="project" value="InterPro"/>
</dbReference>
<dbReference type="FunFam" id="1.20.1720.10:FF:000061">
    <property type="entry name" value="Uncharacterized protein"/>
    <property type="match status" value="1"/>
</dbReference>
<feature type="transmembrane region" description="Helical" evidence="6">
    <location>
        <begin position="393"/>
        <end position="413"/>
    </location>
</feature>
<keyword evidence="2 6" id="KW-0812">Transmembrane</keyword>
<evidence type="ECO:0000313" key="9">
    <source>
        <dbReference type="Proteomes" id="UP000606974"/>
    </source>
</evidence>
<feature type="transmembrane region" description="Helical" evidence="6">
    <location>
        <begin position="248"/>
        <end position="270"/>
    </location>
</feature>
<dbReference type="SUPFAM" id="SSF103473">
    <property type="entry name" value="MFS general substrate transporter"/>
    <property type="match status" value="1"/>
</dbReference>
<comment type="subcellular location">
    <subcellularLocation>
        <location evidence="1">Membrane</location>
        <topology evidence="1">Multi-pass membrane protein</topology>
    </subcellularLocation>
</comment>
<evidence type="ECO:0000259" key="7">
    <source>
        <dbReference type="PROSITE" id="PS50850"/>
    </source>
</evidence>
<dbReference type="PANTHER" id="PTHR23502">
    <property type="entry name" value="MAJOR FACILITATOR SUPERFAMILY"/>
    <property type="match status" value="1"/>
</dbReference>
<dbReference type="InterPro" id="IPR020846">
    <property type="entry name" value="MFS_dom"/>
</dbReference>
<reference evidence="8" key="1">
    <citation type="submission" date="2020-02" db="EMBL/GenBank/DDBJ databases">
        <authorList>
            <person name="Palmer J.M."/>
        </authorList>
    </citation>
    <scope>NUCLEOTIDE SEQUENCE</scope>
    <source>
        <strain evidence="8">EPUS1.4</strain>
        <tissue evidence="8">Thallus</tissue>
    </source>
</reference>
<comment type="caution">
    <text evidence="8">The sequence shown here is derived from an EMBL/GenBank/DDBJ whole genome shotgun (WGS) entry which is preliminary data.</text>
</comment>
<dbReference type="Gene3D" id="1.20.1250.20">
    <property type="entry name" value="MFS general substrate transporter like domains"/>
    <property type="match status" value="1"/>
</dbReference>
<gene>
    <name evidence="8" type="ORF">GJ744_004489</name>
</gene>
<protein>
    <recommendedName>
        <fullName evidence="7">Major facilitator superfamily (MFS) profile domain-containing protein</fullName>
    </recommendedName>
</protein>
<evidence type="ECO:0000313" key="8">
    <source>
        <dbReference type="EMBL" id="KAF7514164.1"/>
    </source>
</evidence>
<dbReference type="PANTHER" id="PTHR23502:SF134">
    <property type="entry name" value="MAJOR FACILITATOR SUPERFAMILY (MFS) PROFILE DOMAIN-CONTAINING PROTEIN-RELATED"/>
    <property type="match status" value="1"/>
</dbReference>
<feature type="transmembrane region" description="Helical" evidence="6">
    <location>
        <begin position="221"/>
        <end position="242"/>
    </location>
</feature>
<feature type="transmembrane region" description="Helical" evidence="6">
    <location>
        <begin position="348"/>
        <end position="373"/>
    </location>
</feature>
<accession>A0A8H7E8C6</accession>
<dbReference type="Proteomes" id="UP000606974">
    <property type="component" value="Unassembled WGS sequence"/>
</dbReference>
<dbReference type="PROSITE" id="PS50850">
    <property type="entry name" value="MFS"/>
    <property type="match status" value="1"/>
</dbReference>
<dbReference type="InterPro" id="IPR011701">
    <property type="entry name" value="MFS"/>
</dbReference>
<feature type="transmembrane region" description="Helical" evidence="6">
    <location>
        <begin position="95"/>
        <end position="116"/>
    </location>
</feature>
<feature type="transmembrane region" description="Helical" evidence="6">
    <location>
        <begin position="529"/>
        <end position="550"/>
    </location>
</feature>
<feature type="transmembrane region" description="Helical" evidence="6">
    <location>
        <begin position="128"/>
        <end position="150"/>
    </location>
</feature>
<feature type="compositionally biased region" description="Low complexity" evidence="5">
    <location>
        <begin position="8"/>
        <end position="20"/>
    </location>
</feature>
<sequence>MPQQGAPSSLTSLGNDSSSSQKYGDPKCEVLGNLFSGEKPIIYHYLDFETPLPTRSRPSKHNEATAFNDEIPLPAYPNLVPFISPFSWSSTRKTFILTLSCAVTMLAAYTAGAYSMPAGELRQKWHMGAVTFNTGITTWAVGFGVAPMFLAPLSEINGRRPVFVVSGCLMTIALLGCALTDSFAGMLIARFFTGVGSSTFATMVGGVVSDIYHTPDRNTPMAIYSGAALFGTGLGPLISGFIAEYALWRWVFYVQALLGGILTTAVIIFFKETRGSVILSRKARALNAYYEEMETVGHCEWDIGPLSHTFETPQSTEPKYERIRWKVVADENRASISRMLYLSLTTPFYLLLTEPVVFFFSLWVAFAWAILYMSFDSIPLVFTTSHGFNISQVGAVFAAVSIGTLIGTVLSIYQEKLAKLTEWGRMIAKSPEGRLYFACIESALLPIGLFWFGWTTFPSMPAIVPILAVGCAQIGIFSIYLAVFNYLADVYHRYASSALAAQSFCRNILGAVFPLFSEALFRNLGFPGASSLLGGISTILTAVPFVLVLFGPRIRARRRADGRWGGGPGTTKIEKFHLRGGIRSRFLKDVKITPTVERIELSRSQLDPF</sequence>
<evidence type="ECO:0000256" key="4">
    <source>
        <dbReference type="ARBA" id="ARBA00023136"/>
    </source>
</evidence>
<dbReference type="EMBL" id="JAACFV010000002">
    <property type="protein sequence ID" value="KAF7514164.1"/>
    <property type="molecule type" value="Genomic_DNA"/>
</dbReference>
<proteinExistence type="predicted"/>
<evidence type="ECO:0000256" key="1">
    <source>
        <dbReference type="ARBA" id="ARBA00004141"/>
    </source>
</evidence>
<dbReference type="GO" id="GO:0005886">
    <property type="term" value="C:plasma membrane"/>
    <property type="evidence" value="ECO:0007669"/>
    <property type="project" value="TreeGrafter"/>
</dbReference>
<name>A0A8H7E8C6_9EURO</name>
<evidence type="ECO:0000256" key="6">
    <source>
        <dbReference type="SAM" id="Phobius"/>
    </source>
</evidence>
<feature type="domain" description="Major facilitator superfamily (MFS) profile" evidence="7">
    <location>
        <begin position="96"/>
        <end position="559"/>
    </location>
</feature>
<feature type="transmembrane region" description="Helical" evidence="6">
    <location>
        <begin position="499"/>
        <end position="517"/>
    </location>
</feature>
<evidence type="ECO:0000256" key="3">
    <source>
        <dbReference type="ARBA" id="ARBA00022989"/>
    </source>
</evidence>
<organism evidence="8 9">
    <name type="scientific">Endocarpon pusillum</name>
    <dbReference type="NCBI Taxonomy" id="364733"/>
    <lineage>
        <taxon>Eukaryota</taxon>
        <taxon>Fungi</taxon>
        <taxon>Dikarya</taxon>
        <taxon>Ascomycota</taxon>
        <taxon>Pezizomycotina</taxon>
        <taxon>Eurotiomycetes</taxon>
        <taxon>Chaetothyriomycetidae</taxon>
        <taxon>Verrucariales</taxon>
        <taxon>Verrucariaceae</taxon>
        <taxon>Endocarpon</taxon>
    </lineage>
</organism>
<dbReference type="InterPro" id="IPR036259">
    <property type="entry name" value="MFS_trans_sf"/>
</dbReference>
<feature type="transmembrane region" description="Helical" evidence="6">
    <location>
        <begin position="187"/>
        <end position="209"/>
    </location>
</feature>
<dbReference type="Pfam" id="PF07690">
    <property type="entry name" value="MFS_1"/>
    <property type="match status" value="1"/>
</dbReference>
<dbReference type="AlphaFoldDB" id="A0A8H7E8C6"/>